<name>E9E5Y3_METAQ</name>
<dbReference type="Pfam" id="PF00240">
    <property type="entry name" value="ubiquitin"/>
    <property type="match status" value="1"/>
</dbReference>
<proteinExistence type="predicted"/>
<evidence type="ECO:0000313" key="4">
    <source>
        <dbReference type="Proteomes" id="UP000002499"/>
    </source>
</evidence>
<dbReference type="Gene3D" id="3.10.20.90">
    <property type="entry name" value="Phosphatidylinositol 3-kinase Catalytic Subunit, Chain A, domain 1"/>
    <property type="match status" value="1"/>
</dbReference>
<protein>
    <submittedName>
        <fullName evidence="3">NEDD8-like protein (RubA)</fullName>
    </submittedName>
</protein>
<dbReference type="InterPro" id="IPR000626">
    <property type="entry name" value="Ubiquitin-like_dom"/>
</dbReference>
<dbReference type="PROSITE" id="PS50053">
    <property type="entry name" value="UBIQUITIN_2"/>
    <property type="match status" value="1"/>
</dbReference>
<dbReference type="eggNOG" id="KOG0005">
    <property type="taxonomic scope" value="Eukaryota"/>
</dbReference>
<dbReference type="OrthoDB" id="425534at2759"/>
<dbReference type="Proteomes" id="UP000002499">
    <property type="component" value="Unassembled WGS sequence"/>
</dbReference>
<keyword evidence="4" id="KW-1185">Reference proteome</keyword>
<dbReference type="InterPro" id="IPR013595">
    <property type="entry name" value="Pept_S33_TAP-like_C"/>
</dbReference>
<dbReference type="CDD" id="cd01806">
    <property type="entry name" value="Ubl_NEDD8"/>
    <property type="match status" value="1"/>
</dbReference>
<dbReference type="Pfam" id="PF08386">
    <property type="entry name" value="Abhydrolase_4"/>
    <property type="match status" value="1"/>
</dbReference>
<keyword evidence="1" id="KW-0833">Ubl conjugation pathway</keyword>
<dbReference type="SUPFAM" id="SSF54236">
    <property type="entry name" value="Ubiquitin-like"/>
    <property type="match status" value="1"/>
</dbReference>
<dbReference type="InterPro" id="IPR050158">
    <property type="entry name" value="Ubiquitin_ubiquitin-like"/>
</dbReference>
<dbReference type="InParanoid" id="E9E5Y3"/>
<evidence type="ECO:0000256" key="1">
    <source>
        <dbReference type="ARBA" id="ARBA00022786"/>
    </source>
</evidence>
<evidence type="ECO:0000313" key="3">
    <source>
        <dbReference type="EMBL" id="EFY88663.1"/>
    </source>
</evidence>
<reference evidence="3 4" key="1">
    <citation type="journal article" date="2011" name="PLoS Genet.">
        <title>Genome sequencing and comparative transcriptomics of the model entomopathogenic fungi Metarhizium anisopliae and M. acridum.</title>
        <authorList>
            <person name="Gao Q."/>
            <person name="Jin K."/>
            <person name="Ying S.H."/>
            <person name="Zhang Y."/>
            <person name="Xiao G."/>
            <person name="Shang Y."/>
            <person name="Duan Z."/>
            <person name="Hu X."/>
            <person name="Xie X.Q."/>
            <person name="Zhou G."/>
            <person name="Peng G."/>
            <person name="Luo Z."/>
            <person name="Huang W."/>
            <person name="Wang B."/>
            <person name="Fang W."/>
            <person name="Wang S."/>
            <person name="Zhong Y."/>
            <person name="Ma L.J."/>
            <person name="St Leger R.J."/>
            <person name="Zhao G.P."/>
            <person name="Pei Y."/>
            <person name="Feng M.G."/>
            <person name="Xia Y."/>
            <person name="Wang C."/>
        </authorList>
    </citation>
    <scope>NUCLEOTIDE SEQUENCE [LARGE SCALE GENOMIC DNA]</scope>
    <source>
        <strain evidence="3 4">CQMa 102</strain>
    </source>
</reference>
<dbReference type="PRINTS" id="PR00348">
    <property type="entry name" value="UBIQUITIN"/>
</dbReference>
<organism evidence="4">
    <name type="scientific">Metarhizium acridum (strain CQMa 102)</name>
    <dbReference type="NCBI Taxonomy" id="655827"/>
    <lineage>
        <taxon>Eukaryota</taxon>
        <taxon>Fungi</taxon>
        <taxon>Dikarya</taxon>
        <taxon>Ascomycota</taxon>
        <taxon>Pezizomycotina</taxon>
        <taxon>Sordariomycetes</taxon>
        <taxon>Hypocreomycetidae</taxon>
        <taxon>Hypocreales</taxon>
        <taxon>Clavicipitaceae</taxon>
        <taxon>Metarhizium</taxon>
    </lineage>
</organism>
<dbReference type="SMART" id="SM00213">
    <property type="entry name" value="UBQ"/>
    <property type="match status" value="1"/>
</dbReference>
<dbReference type="PROSITE" id="PS51257">
    <property type="entry name" value="PROKAR_LIPOPROTEIN"/>
    <property type="match status" value="1"/>
</dbReference>
<dbReference type="AlphaFoldDB" id="E9E5Y3"/>
<dbReference type="STRING" id="655827.E9E5Y3"/>
<gene>
    <name evidence="3" type="ORF">MAC_05281</name>
</gene>
<dbReference type="HOGENOM" id="CLU_499739_0_0_1"/>
<sequence>MRLLPSLPLPSAAQASTLTSCNEPQRSKIAKVQRASCLTLRGGGADGVEDFTYFARRMQAVSATFRGHHLINIVPRPQRNRENTAIFCFTNDLLRTASNQALAGNASNVALGFVWERASFFASDCHAPQNKTGNLIGTAFAVRDMMEIVDALGMFSHAHNTKDASMLIRHRETELFSDSDNVMKGSVKGCIANPEAGVLAKNQTAAQLEESIYQLFQKLESEPIGVPVPGYPGGGLLINYSFMSAVIFRQLYTPSIWQYTAKCIKALMTGQSMDPGLQHCVPRLTQTTSAEASAKADQEAQFGIKCSDVRVRTTNLTQVLLVLGDRCKKSRFFGDYADTVLAKCAHWTLPAKERYMGDFNVKSKSPVLTIDNTNDPATPLVSARNVSETFKGSVLLQHDSYGASCPCARRLAQAKARFLAGTAPIQQAPYSRSKATKPPSLSLLVSCASCSPQNPPHRHHADQLIFARVRTLTGKEIELDIESDYKVSQIKEKVEEKEGIPPVQQRLIHGGKQMTDDKTAADYNLVAGDTLHLVLALRGGAKRNA</sequence>
<dbReference type="PANTHER" id="PTHR10666">
    <property type="entry name" value="UBIQUITIN"/>
    <property type="match status" value="1"/>
</dbReference>
<feature type="domain" description="Ubiquitin-like" evidence="2">
    <location>
        <begin position="465"/>
        <end position="540"/>
    </location>
</feature>
<accession>E9E5Y3</accession>
<evidence type="ECO:0000259" key="2">
    <source>
        <dbReference type="PROSITE" id="PS50053"/>
    </source>
</evidence>
<dbReference type="EMBL" id="GL698508">
    <property type="protein sequence ID" value="EFY88663.1"/>
    <property type="molecule type" value="Genomic_DNA"/>
</dbReference>
<dbReference type="FunFam" id="3.10.20.90:FF:000023">
    <property type="entry name" value="NEDD8 protein"/>
    <property type="match status" value="1"/>
</dbReference>
<dbReference type="InterPro" id="IPR029071">
    <property type="entry name" value="Ubiquitin-like_domsf"/>
</dbReference>
<dbReference type="InterPro" id="IPR019956">
    <property type="entry name" value="Ubiquitin_dom"/>
</dbReference>
<dbReference type="InterPro" id="IPR038738">
    <property type="entry name" value="Nedd8-like"/>
</dbReference>